<organism evidence="2 3">
    <name type="scientific">Corynebacterium heidelbergense</name>
    <dbReference type="NCBI Taxonomy" id="2055947"/>
    <lineage>
        <taxon>Bacteria</taxon>
        <taxon>Bacillati</taxon>
        <taxon>Actinomycetota</taxon>
        <taxon>Actinomycetes</taxon>
        <taxon>Mycobacteriales</taxon>
        <taxon>Corynebacteriaceae</taxon>
        <taxon>Corynebacterium</taxon>
    </lineage>
</organism>
<feature type="transmembrane region" description="Helical" evidence="1">
    <location>
        <begin position="296"/>
        <end position="318"/>
    </location>
</feature>
<sequence>MLAVSIAIPARNSVVEAAIADHIPVAELIPHLVDPEPGQHWVLSRATGDIRPEHSLDQAGVRPGERLTLEQSEVGRCPTPPIDAVDELTGSVGTNHSTWICAIIAALFAIRSVPVWNPLQFHPARQLAFLPGGLPGMLAGHAGGRPTAEGADNASQQASSQASEAASWLTDSGALVPLVLIALAALATAALSLHDRRFVPIAAILGFGAGLHVNVMCGCLLATALVWRRGFTRVLLVALTAFAAINVAPGVTLLVALVVLAISGQIAVGVAGIKLPRVPATGVFREPVDNSAGSAVPTHSALVVACCIAIVACVMQILPPGSQHPSGWVCALLVMVVLTGVSSRDCRPVHATAVAVMAAVVGLWLAWHVSWGVLVLALLAVPLIKPTSPLFGRAVDAVENVAFAACVPLALHTTGLFEAIRGIG</sequence>
<proteinExistence type="predicted"/>
<protein>
    <recommendedName>
        <fullName evidence="4">Type VII secretion integral membrane protein EccD</fullName>
    </recommendedName>
</protein>
<dbReference type="Proteomes" id="UP000251047">
    <property type="component" value="Unassembled WGS sequence"/>
</dbReference>
<dbReference type="Pfam" id="PF08817">
    <property type="entry name" value="YukD"/>
    <property type="match status" value="1"/>
</dbReference>
<feature type="transmembrane region" description="Helical" evidence="1">
    <location>
        <begin position="174"/>
        <end position="193"/>
    </location>
</feature>
<feature type="transmembrane region" description="Helical" evidence="1">
    <location>
        <begin position="199"/>
        <end position="223"/>
    </location>
</feature>
<evidence type="ECO:0008006" key="4">
    <source>
        <dbReference type="Google" id="ProtNLM"/>
    </source>
</evidence>
<name>A0A364VCQ1_9CORY</name>
<feature type="transmembrane region" description="Helical" evidence="1">
    <location>
        <begin position="353"/>
        <end position="381"/>
    </location>
</feature>
<dbReference type="OrthoDB" id="4425136at2"/>
<evidence type="ECO:0000256" key="1">
    <source>
        <dbReference type="SAM" id="Phobius"/>
    </source>
</evidence>
<dbReference type="EMBL" id="PHQP01000016">
    <property type="protein sequence ID" value="RAV34417.1"/>
    <property type="molecule type" value="Genomic_DNA"/>
</dbReference>
<feature type="transmembrane region" description="Helical" evidence="1">
    <location>
        <begin position="324"/>
        <end position="341"/>
    </location>
</feature>
<dbReference type="InterPro" id="IPR024962">
    <property type="entry name" value="YukD-like"/>
</dbReference>
<evidence type="ECO:0000313" key="2">
    <source>
        <dbReference type="EMBL" id="RAV34417.1"/>
    </source>
</evidence>
<accession>A0A364VCQ1</accession>
<gene>
    <name evidence="2" type="ORF">CWC39_03475</name>
</gene>
<comment type="caution">
    <text evidence="2">The sequence shown here is derived from an EMBL/GenBank/DDBJ whole genome shotgun (WGS) entry which is preliminary data.</text>
</comment>
<evidence type="ECO:0000313" key="3">
    <source>
        <dbReference type="Proteomes" id="UP000251047"/>
    </source>
</evidence>
<keyword evidence="1" id="KW-1133">Transmembrane helix</keyword>
<keyword evidence="1" id="KW-0472">Membrane</keyword>
<keyword evidence="1" id="KW-0812">Transmembrane</keyword>
<reference evidence="2 3" key="1">
    <citation type="journal article" date="2018" name="Syst. Appl. Microbiol.">
        <title>Corynebacterium heidelbergense sp. nov., isolated from the preen glands of Egyptian geese (Alopochen aegyptiacus).</title>
        <authorList>
            <person name="Braun M.S."/>
            <person name="Wang E."/>
            <person name="Zimmermann S."/>
            <person name="Wink M."/>
        </authorList>
    </citation>
    <scope>NUCLEOTIDE SEQUENCE [LARGE SCALE GENOMIC DNA]</scope>
    <source>
        <strain evidence="2 3">DSM 104638</strain>
    </source>
</reference>
<dbReference type="RefSeq" id="WP_112769121.1">
    <property type="nucleotide sequence ID" value="NZ_CP063191.1"/>
</dbReference>
<dbReference type="AlphaFoldDB" id="A0A364VCQ1"/>